<evidence type="ECO:0000313" key="4">
    <source>
        <dbReference type="Proteomes" id="UP000029453"/>
    </source>
</evidence>
<feature type="coiled-coil region" evidence="1">
    <location>
        <begin position="230"/>
        <end position="265"/>
    </location>
</feature>
<feature type="region of interest" description="Disordered" evidence="2">
    <location>
        <begin position="286"/>
        <end position="378"/>
    </location>
</feature>
<proteinExistence type="predicted"/>
<gene>
    <name evidence="3" type="ORF">PPOP_1174</name>
</gene>
<comment type="caution">
    <text evidence="3">The sequence shown here is derived from an EMBL/GenBank/DDBJ whole genome shotgun (WGS) entry which is preliminary data.</text>
</comment>
<dbReference type="EMBL" id="BALG01000049">
    <property type="protein sequence ID" value="GAC41817.1"/>
    <property type="molecule type" value="Genomic_DNA"/>
</dbReference>
<dbReference type="Proteomes" id="UP000029453">
    <property type="component" value="Unassembled WGS sequence"/>
</dbReference>
<organism evidence="3 4">
    <name type="scientific">Paenibacillus popilliae ATCC 14706</name>
    <dbReference type="NCBI Taxonomy" id="1212764"/>
    <lineage>
        <taxon>Bacteria</taxon>
        <taxon>Bacillati</taxon>
        <taxon>Bacillota</taxon>
        <taxon>Bacilli</taxon>
        <taxon>Bacillales</taxon>
        <taxon>Paenibacillaceae</taxon>
        <taxon>Paenibacillus</taxon>
    </lineage>
</organism>
<keyword evidence="4" id="KW-1185">Reference proteome</keyword>
<name>M9L920_PAEPP</name>
<dbReference type="AlphaFoldDB" id="M9L920"/>
<feature type="compositionally biased region" description="Polar residues" evidence="2">
    <location>
        <begin position="358"/>
        <end position="372"/>
    </location>
</feature>
<feature type="non-terminal residue" evidence="3">
    <location>
        <position position="1"/>
    </location>
</feature>
<keyword evidence="1" id="KW-0175">Coiled coil</keyword>
<protein>
    <submittedName>
        <fullName evidence="3">Uncharacterized protein</fullName>
    </submittedName>
</protein>
<feature type="compositionally biased region" description="Polar residues" evidence="2">
    <location>
        <begin position="321"/>
        <end position="333"/>
    </location>
</feature>
<dbReference type="RefSeq" id="WP_006285168.1">
    <property type="nucleotide sequence ID" value="NZ_BALG01000049.1"/>
</dbReference>
<evidence type="ECO:0000313" key="3">
    <source>
        <dbReference type="EMBL" id="GAC41817.1"/>
    </source>
</evidence>
<accession>M9L920</accession>
<evidence type="ECO:0000256" key="1">
    <source>
        <dbReference type="SAM" id="Coils"/>
    </source>
</evidence>
<sequence>GVQGEHAKKIAKEPTFAKFFTELGNHLSESFQHPSQLAKFIYEGNEKAVQAVENSLQASLFGPGEAEANAHIRQQADKQRVLRTMVSLAQLIAQIDSEITITDLAAQAQLLAALEQAAGTEEERAAYWNNLEAAAENVIQVKQAKENINGQRQALQHLFLPTVDMIEHNLFDRPGWQVQVLDTLKYVQFTLLAIDPIGSLLSIHPEDATTLVFKGISREAGILSRTATKLETIKDSAVEAEETAAKQIREEIDKEESAVEEREIQVCRPCGPGGRAKRSIECCEVEPQPGTSTSTEQLELDDNIPAPPTEEEIALWKGKNKQSQPGASTTSEQSELDDNIPAPQTEEEIAVVEEREQQSQPGTSTSTEQPALNENIPVLPTRENILDFPTEDSPLILNADDWGKLIRVPYKDEKMVLGRLLYAPNRSCRISISGITEADASELPIIYGLEDDNLLRTTSPMENHFFQYKNEEGVVLPVEEVQISADLDRVAPVIHRVGQKVTFQWSGEGREKETIIGKVLSLGEQPHSFVRISVSSSITETDFEILPLNIFVRMDGEQGMYKPVQYVYTDEISLDEHVDVNESPQETAVVVGQKLLFSLPERSIVGRVEHIDTVLGYPIVFVHVPVSPEHVQSVKQQLQAVFQEQYFDEPMEWKGQLIDAPVVFRIGDEVIGGSVHVGGEWVSVTNWRHISIHPDEVKQNMIQIISIALAHPEQYLKLELGSTIEILDLLSLNLRAKSLQKLIKTQLVPQQQIEMLHTKINDILVSNLVPRITEDALKDALEGALEDKLDALVINHPYYDYSPYQIQNSDKYMQKQLVEVGAKVVCEVATEVARKSIEGLLQNKIAAFGFSSLKQIRDEMDPIFRNKLAPTVEEVFRKASQYYPVEKVVNE</sequence>
<evidence type="ECO:0000256" key="2">
    <source>
        <dbReference type="SAM" id="MobiDB-lite"/>
    </source>
</evidence>
<reference evidence="3 4" key="1">
    <citation type="submission" date="2012-10" db="EMBL/GenBank/DDBJ databases">
        <title>Draft Genome Sequence of Paenibacillus popilliae ATCC 14706T.</title>
        <authorList>
            <person name="Iiyama K."/>
            <person name="Mori K."/>
            <person name="Mon H."/>
            <person name="Chieda Y."/>
            <person name="Lee J.M."/>
            <person name="Kusakabe T."/>
            <person name="Tashiro K."/>
            <person name="Asano S."/>
            <person name="Yasunaga-Aoki C."/>
            <person name="Shimizu S."/>
        </authorList>
    </citation>
    <scope>NUCLEOTIDE SEQUENCE [LARGE SCALE GENOMIC DNA]</scope>
    <source>
        <strain evidence="3 4">ATCC 14706</strain>
    </source>
</reference>